<reference evidence="9 10" key="1">
    <citation type="journal article" date="2021" name="Comput. Struct. Biotechnol. J.">
        <title>De novo genome assembly of the potent medicinal plant Rehmannia glutinosa using nanopore technology.</title>
        <authorList>
            <person name="Ma L."/>
            <person name="Dong C."/>
            <person name="Song C."/>
            <person name="Wang X."/>
            <person name="Zheng X."/>
            <person name="Niu Y."/>
            <person name="Chen S."/>
            <person name="Feng W."/>
        </authorList>
    </citation>
    <scope>NUCLEOTIDE SEQUENCE [LARGE SCALE GENOMIC DNA]</scope>
    <source>
        <strain evidence="9">DH-2019</strain>
    </source>
</reference>
<dbReference type="InterPro" id="IPR050651">
    <property type="entry name" value="Plant_Cytochrome_P450_Monoox"/>
</dbReference>
<keyword evidence="6 7" id="KW-0503">Monooxygenase</keyword>
<protein>
    <recommendedName>
        <fullName evidence="11">Cytochrome P450 protein</fullName>
    </recommendedName>
</protein>
<dbReference type="SUPFAM" id="SSF48264">
    <property type="entry name" value="Cytochrome P450"/>
    <property type="match status" value="1"/>
</dbReference>
<keyword evidence="5 7" id="KW-0408">Iron</keyword>
<accession>A0ABR0VXG8</accession>
<organism evidence="9 10">
    <name type="scientific">Rehmannia glutinosa</name>
    <name type="common">Chinese foxglove</name>
    <dbReference type="NCBI Taxonomy" id="99300"/>
    <lineage>
        <taxon>Eukaryota</taxon>
        <taxon>Viridiplantae</taxon>
        <taxon>Streptophyta</taxon>
        <taxon>Embryophyta</taxon>
        <taxon>Tracheophyta</taxon>
        <taxon>Spermatophyta</taxon>
        <taxon>Magnoliopsida</taxon>
        <taxon>eudicotyledons</taxon>
        <taxon>Gunneridae</taxon>
        <taxon>Pentapetalae</taxon>
        <taxon>asterids</taxon>
        <taxon>lamiids</taxon>
        <taxon>Lamiales</taxon>
        <taxon>Orobanchaceae</taxon>
        <taxon>Rehmannieae</taxon>
        <taxon>Rehmannia</taxon>
    </lineage>
</organism>
<comment type="subcellular location">
    <subcellularLocation>
        <location evidence="1">Membrane</location>
        <topology evidence="1">Single-pass membrane protein</topology>
    </subcellularLocation>
</comment>
<proteinExistence type="inferred from homology"/>
<dbReference type="InterPro" id="IPR017972">
    <property type="entry name" value="Cyt_P450_CS"/>
</dbReference>
<keyword evidence="2 7" id="KW-0349">Heme</keyword>
<evidence type="ECO:0000313" key="9">
    <source>
        <dbReference type="EMBL" id="KAK6139006.1"/>
    </source>
</evidence>
<comment type="similarity">
    <text evidence="7">Belongs to the cytochrome P450 family.</text>
</comment>
<dbReference type="Proteomes" id="UP001318860">
    <property type="component" value="Unassembled WGS sequence"/>
</dbReference>
<dbReference type="InterPro" id="IPR002401">
    <property type="entry name" value="Cyt_P450_E_grp-I"/>
</dbReference>
<dbReference type="EMBL" id="JABTTQ020000556">
    <property type="protein sequence ID" value="KAK6139006.1"/>
    <property type="molecule type" value="Genomic_DNA"/>
</dbReference>
<name>A0ABR0VXG8_REHGL</name>
<evidence type="ECO:0000256" key="4">
    <source>
        <dbReference type="ARBA" id="ARBA00023002"/>
    </source>
</evidence>
<keyword evidence="4 7" id="KW-0560">Oxidoreductase</keyword>
<keyword evidence="10" id="KW-1185">Reference proteome</keyword>
<dbReference type="PANTHER" id="PTHR47947">
    <property type="entry name" value="CYTOCHROME P450 82C3-RELATED"/>
    <property type="match status" value="1"/>
</dbReference>
<evidence type="ECO:0008006" key="11">
    <source>
        <dbReference type="Google" id="ProtNLM"/>
    </source>
</evidence>
<dbReference type="Gene3D" id="1.10.630.10">
    <property type="entry name" value="Cytochrome P450"/>
    <property type="match status" value="1"/>
</dbReference>
<dbReference type="InterPro" id="IPR036396">
    <property type="entry name" value="Cyt_P450_sf"/>
</dbReference>
<sequence length="509" mass="58523">MDFLYFISLLILLVFLYTLTPYFLGKLQKFPPSPPISLPLVGHLYLFKKPLHRTLAKISNKYGNIILLRFGSRPVLIVSSPSAAEECFTKNDIVFANRPRLLAGKHLGYNYTTLVWASYGDNWRNLRRIASIEILSANRVQMFADTRRDEVRSLVKRLARDASNEDEYQVVEMKSVFFEMVLNVLMIMIGGRRYYNNDVDDSRNSEELRKFKEIVTETFQVSGATNIGDFLPILRWVGLDKLENRLKVLKEKRDNFMQDLIDEHKKIKGCEGQRNETLIDVLLSLQQTDPEFYTDEIIRGMMQVILSAGTDTSAATMEWAMSLVLNNPETLIKAQTEIDNIVGHSRLVGDSDLPQLPYLHGIINETFRMYPVAPMLVPHESSTDCTVRGYRVPEGTMLLVNSWAIQNDPKLWDEPRKFKPDRFVNFEGKRDGFVLMPFGYGRRRCPGENLAMRVVGLALASLIQCFEWERVGREMVDMREGAGLTMPKAQPLVAKYRSRPMMRKLLSQL</sequence>
<evidence type="ECO:0000256" key="7">
    <source>
        <dbReference type="RuleBase" id="RU000461"/>
    </source>
</evidence>
<evidence type="ECO:0000256" key="8">
    <source>
        <dbReference type="SAM" id="Phobius"/>
    </source>
</evidence>
<gene>
    <name evidence="9" type="ORF">DH2020_027252</name>
</gene>
<keyword evidence="8" id="KW-0812">Transmembrane</keyword>
<evidence type="ECO:0000256" key="5">
    <source>
        <dbReference type="ARBA" id="ARBA00023004"/>
    </source>
</evidence>
<dbReference type="CDD" id="cd20653">
    <property type="entry name" value="CYP81"/>
    <property type="match status" value="1"/>
</dbReference>
<keyword evidence="3 7" id="KW-0479">Metal-binding</keyword>
<evidence type="ECO:0000256" key="1">
    <source>
        <dbReference type="ARBA" id="ARBA00004167"/>
    </source>
</evidence>
<dbReference type="PROSITE" id="PS00086">
    <property type="entry name" value="CYTOCHROME_P450"/>
    <property type="match status" value="1"/>
</dbReference>
<keyword evidence="8" id="KW-0472">Membrane</keyword>
<comment type="caution">
    <text evidence="9">The sequence shown here is derived from an EMBL/GenBank/DDBJ whole genome shotgun (WGS) entry which is preliminary data.</text>
</comment>
<evidence type="ECO:0000313" key="10">
    <source>
        <dbReference type="Proteomes" id="UP001318860"/>
    </source>
</evidence>
<evidence type="ECO:0000256" key="3">
    <source>
        <dbReference type="ARBA" id="ARBA00022723"/>
    </source>
</evidence>
<dbReference type="PRINTS" id="PR00385">
    <property type="entry name" value="P450"/>
</dbReference>
<dbReference type="PRINTS" id="PR00463">
    <property type="entry name" value="EP450I"/>
</dbReference>
<dbReference type="Pfam" id="PF00067">
    <property type="entry name" value="p450"/>
    <property type="match status" value="1"/>
</dbReference>
<dbReference type="InterPro" id="IPR001128">
    <property type="entry name" value="Cyt_P450"/>
</dbReference>
<feature type="transmembrane region" description="Helical" evidence="8">
    <location>
        <begin position="6"/>
        <end position="24"/>
    </location>
</feature>
<dbReference type="PANTHER" id="PTHR47947:SF3">
    <property type="entry name" value="CYTOCHROME P450 81D1-LIKE"/>
    <property type="match status" value="1"/>
</dbReference>
<evidence type="ECO:0000256" key="2">
    <source>
        <dbReference type="ARBA" id="ARBA00022617"/>
    </source>
</evidence>
<evidence type="ECO:0000256" key="6">
    <source>
        <dbReference type="ARBA" id="ARBA00023033"/>
    </source>
</evidence>
<keyword evidence="8" id="KW-1133">Transmembrane helix</keyword>